<dbReference type="InterPro" id="IPR017871">
    <property type="entry name" value="ABC_transporter-like_CS"/>
</dbReference>
<organism evidence="12 13">
    <name type="scientific">Robbsia andropogonis</name>
    <dbReference type="NCBI Taxonomy" id="28092"/>
    <lineage>
        <taxon>Bacteria</taxon>
        <taxon>Pseudomonadati</taxon>
        <taxon>Pseudomonadota</taxon>
        <taxon>Betaproteobacteria</taxon>
        <taxon>Burkholderiales</taxon>
        <taxon>Burkholderiaceae</taxon>
        <taxon>Robbsia</taxon>
    </lineage>
</organism>
<sequence length="604" mass="66164">MQVRTGFTRNTMLILLRLVHQSRGVLVFATLCGFIGGFGNAGLLALINQALAADAEGLPHLGGMFLMLGIVVLVTRTLAQTLFMRLGQQVKARLRMSTIHRIGGASFLSLERQGAAKSMAVLTQDLDTIVALFIGLPALATQGALIVGCLAYLAYLSWGIFVVAFLTIVLGTFGYRLAHTQALFHLRASRVREDELIRHFRSLFDGAKELKLHRARRRAFIDGTLAGNVEAVRAQRTRGYLLYAAANSWGNFILFAFIGLTLFVFGQHLGASKQVLSGYAIVFVYMIMPIEAVLSSMPMVSAARVALERIEHVNGELVQETGDDEITRTSARVRVNHHVNGSSDTCDSAHDGTAVEGCDTPVRGFREIVLEGVAHRYFREKDNGTFTLGPVSTVFTPGEIVYLIGGNGSGKTTLAKMLVGLYPPEEGRIVVDGLPVGAGDRDAYRQHFSVVFSDFFLFDNLLGLRAAMAINAAQSAGDLDADAQRLLHELQLDHKVSITQGVFSTLALSQGQRKRLALLVAYLEDRPFYVFDEWAADQDPLFKDLFYRRLLPALKARGKTVLVITHDDRYFGLADRYMKLEYGQVMEQGDGAALQQAALAASVD</sequence>
<dbReference type="AlphaFoldDB" id="A0A0F5K443"/>
<dbReference type="InterPro" id="IPR005898">
    <property type="entry name" value="Cyc_pep_transpt_SyrD/YojI"/>
</dbReference>
<evidence type="ECO:0000259" key="10">
    <source>
        <dbReference type="PROSITE" id="PS50893"/>
    </source>
</evidence>
<dbReference type="InterPro" id="IPR036640">
    <property type="entry name" value="ABC1_TM_sf"/>
</dbReference>
<feature type="transmembrane region" description="Helical" evidence="9">
    <location>
        <begin position="62"/>
        <end position="86"/>
    </location>
</feature>
<dbReference type="Gene3D" id="3.40.50.300">
    <property type="entry name" value="P-loop containing nucleotide triphosphate hydrolases"/>
    <property type="match status" value="1"/>
</dbReference>
<comment type="subcellular location">
    <subcellularLocation>
        <location evidence="1">Cell membrane</location>
        <topology evidence="1">Multi-pass membrane protein</topology>
    </subcellularLocation>
</comment>
<dbReference type="PROSITE" id="PS00211">
    <property type="entry name" value="ABC_TRANSPORTER_1"/>
    <property type="match status" value="1"/>
</dbReference>
<dbReference type="PROSITE" id="PS50929">
    <property type="entry name" value="ABC_TM1F"/>
    <property type="match status" value="1"/>
</dbReference>
<feature type="domain" description="ABC transporter" evidence="10">
    <location>
        <begin position="368"/>
        <end position="603"/>
    </location>
</feature>
<keyword evidence="13" id="KW-1185">Reference proteome</keyword>
<evidence type="ECO:0000256" key="2">
    <source>
        <dbReference type="ARBA" id="ARBA00022475"/>
    </source>
</evidence>
<keyword evidence="3" id="KW-0997">Cell inner membrane</keyword>
<evidence type="ECO:0000313" key="12">
    <source>
        <dbReference type="EMBL" id="KKB64863.1"/>
    </source>
</evidence>
<keyword evidence="6" id="KW-0067">ATP-binding</keyword>
<dbReference type="InterPro" id="IPR011527">
    <property type="entry name" value="ABC1_TM_dom"/>
</dbReference>
<evidence type="ECO:0000256" key="9">
    <source>
        <dbReference type="SAM" id="Phobius"/>
    </source>
</evidence>
<keyword evidence="5" id="KW-0547">Nucleotide-binding</keyword>
<comment type="caution">
    <text evidence="12">The sequence shown here is derived from an EMBL/GenBank/DDBJ whole genome shotgun (WGS) entry which is preliminary data.</text>
</comment>
<dbReference type="GO" id="GO:1904680">
    <property type="term" value="F:peptide transmembrane transporter activity"/>
    <property type="evidence" value="ECO:0007669"/>
    <property type="project" value="InterPro"/>
</dbReference>
<proteinExistence type="predicted"/>
<dbReference type="GO" id="GO:0015833">
    <property type="term" value="P:peptide transport"/>
    <property type="evidence" value="ECO:0007669"/>
    <property type="project" value="InterPro"/>
</dbReference>
<reference evidence="12 13" key="1">
    <citation type="submission" date="2015-03" db="EMBL/GenBank/DDBJ databases">
        <title>Draft Genome Sequence of Burkholderia andropogonis type strain ICMP2807, isolated from Sorghum bicolor.</title>
        <authorList>
            <person name="Lopes-Santos L."/>
            <person name="Castro D.B."/>
            <person name="Ottoboni L.M."/>
            <person name="Park D."/>
            <person name="Weirc B.S."/>
            <person name="Destefano S.A."/>
        </authorList>
    </citation>
    <scope>NUCLEOTIDE SEQUENCE [LARGE SCALE GENOMIC DNA]</scope>
    <source>
        <strain evidence="12 13">ICMP2807</strain>
    </source>
</reference>
<evidence type="ECO:0000256" key="7">
    <source>
        <dbReference type="ARBA" id="ARBA00022989"/>
    </source>
</evidence>
<dbReference type="InterPro" id="IPR003593">
    <property type="entry name" value="AAA+_ATPase"/>
</dbReference>
<evidence type="ECO:0000256" key="5">
    <source>
        <dbReference type="ARBA" id="ARBA00022741"/>
    </source>
</evidence>
<feature type="transmembrane region" description="Helical" evidence="9">
    <location>
        <begin position="276"/>
        <end position="294"/>
    </location>
</feature>
<dbReference type="NCBIfam" id="TIGR01194">
    <property type="entry name" value="cyc_pep_trnsptr"/>
    <property type="match status" value="1"/>
</dbReference>
<keyword evidence="4 9" id="KW-0812">Transmembrane</keyword>
<feature type="transmembrane region" description="Helical" evidence="9">
    <location>
        <begin position="129"/>
        <end position="153"/>
    </location>
</feature>
<dbReference type="InterPro" id="IPR027417">
    <property type="entry name" value="P-loop_NTPase"/>
</dbReference>
<dbReference type="InterPro" id="IPR003439">
    <property type="entry name" value="ABC_transporter-like_ATP-bd"/>
</dbReference>
<dbReference type="GO" id="GO:0140359">
    <property type="term" value="F:ABC-type transporter activity"/>
    <property type="evidence" value="ECO:0007669"/>
    <property type="project" value="InterPro"/>
</dbReference>
<dbReference type="Pfam" id="PF00005">
    <property type="entry name" value="ABC_tran"/>
    <property type="match status" value="1"/>
</dbReference>
<keyword evidence="8 9" id="KW-0472">Membrane</keyword>
<evidence type="ECO:0000256" key="6">
    <source>
        <dbReference type="ARBA" id="ARBA00022840"/>
    </source>
</evidence>
<feature type="transmembrane region" description="Helical" evidence="9">
    <location>
        <begin position="159"/>
        <end position="178"/>
    </location>
</feature>
<dbReference type="STRING" id="28092.WM40_02305"/>
<protein>
    <submittedName>
        <fullName evidence="12">Cyclic peptide transporter</fullName>
    </submittedName>
</protein>
<dbReference type="PANTHER" id="PTHR24221:SF233">
    <property type="entry name" value="ATP-BINDING_PERMEASE FUSION ABC TRANSPORTER-RELATED"/>
    <property type="match status" value="1"/>
</dbReference>
<feature type="transmembrane region" description="Helical" evidence="9">
    <location>
        <begin position="240"/>
        <end position="264"/>
    </location>
</feature>
<keyword evidence="2" id="KW-1003">Cell membrane</keyword>
<name>A0A0F5K443_9BURK</name>
<dbReference type="PATRIC" id="fig|28092.6.peg.538"/>
<dbReference type="GO" id="GO:0034040">
    <property type="term" value="F:ATPase-coupled lipid transmembrane transporter activity"/>
    <property type="evidence" value="ECO:0007669"/>
    <property type="project" value="TreeGrafter"/>
</dbReference>
<dbReference type="EMBL" id="LAQU01000002">
    <property type="protein sequence ID" value="KKB64863.1"/>
    <property type="molecule type" value="Genomic_DNA"/>
</dbReference>
<keyword evidence="7 9" id="KW-1133">Transmembrane helix</keyword>
<evidence type="ECO:0000313" key="13">
    <source>
        <dbReference type="Proteomes" id="UP000033618"/>
    </source>
</evidence>
<dbReference type="Gene3D" id="1.20.1560.10">
    <property type="entry name" value="ABC transporter type 1, transmembrane domain"/>
    <property type="match status" value="1"/>
</dbReference>
<dbReference type="SMART" id="SM00382">
    <property type="entry name" value="AAA"/>
    <property type="match status" value="1"/>
</dbReference>
<evidence type="ECO:0000256" key="8">
    <source>
        <dbReference type="ARBA" id="ARBA00023136"/>
    </source>
</evidence>
<evidence type="ECO:0000256" key="1">
    <source>
        <dbReference type="ARBA" id="ARBA00004651"/>
    </source>
</evidence>
<dbReference type="PANTHER" id="PTHR24221">
    <property type="entry name" value="ATP-BINDING CASSETTE SUB-FAMILY B"/>
    <property type="match status" value="1"/>
</dbReference>
<gene>
    <name evidence="12" type="ORF">WM40_02305</name>
</gene>
<dbReference type="SUPFAM" id="SSF90123">
    <property type="entry name" value="ABC transporter transmembrane region"/>
    <property type="match status" value="1"/>
</dbReference>
<evidence type="ECO:0000259" key="11">
    <source>
        <dbReference type="PROSITE" id="PS50929"/>
    </source>
</evidence>
<dbReference type="SUPFAM" id="SSF52540">
    <property type="entry name" value="P-loop containing nucleoside triphosphate hydrolases"/>
    <property type="match status" value="1"/>
</dbReference>
<dbReference type="GO" id="GO:0016887">
    <property type="term" value="F:ATP hydrolysis activity"/>
    <property type="evidence" value="ECO:0007669"/>
    <property type="project" value="InterPro"/>
</dbReference>
<feature type="domain" description="ABC transmembrane type-1" evidence="11">
    <location>
        <begin position="27"/>
        <end position="302"/>
    </location>
</feature>
<dbReference type="GO" id="GO:0005886">
    <property type="term" value="C:plasma membrane"/>
    <property type="evidence" value="ECO:0007669"/>
    <property type="project" value="UniProtKB-SubCell"/>
</dbReference>
<accession>A0A0F5K443</accession>
<dbReference type="PROSITE" id="PS50893">
    <property type="entry name" value="ABC_TRANSPORTER_2"/>
    <property type="match status" value="1"/>
</dbReference>
<dbReference type="GO" id="GO:0005524">
    <property type="term" value="F:ATP binding"/>
    <property type="evidence" value="ECO:0007669"/>
    <property type="project" value="UniProtKB-KW"/>
</dbReference>
<dbReference type="Proteomes" id="UP000033618">
    <property type="component" value="Unassembled WGS sequence"/>
</dbReference>
<evidence type="ECO:0000256" key="3">
    <source>
        <dbReference type="ARBA" id="ARBA00022519"/>
    </source>
</evidence>
<dbReference type="InterPro" id="IPR039421">
    <property type="entry name" value="Type_1_exporter"/>
</dbReference>
<evidence type="ECO:0000256" key="4">
    <source>
        <dbReference type="ARBA" id="ARBA00022692"/>
    </source>
</evidence>